<feature type="domain" description="Peptidoglycan binding-like" evidence="1">
    <location>
        <begin position="2"/>
        <end position="36"/>
    </location>
</feature>
<proteinExistence type="predicted"/>
<dbReference type="InterPro" id="IPR036365">
    <property type="entry name" value="PGBD-like_sf"/>
</dbReference>
<dbReference type="Gene3D" id="1.10.101.10">
    <property type="entry name" value="PGBD-like superfamily/PGBD"/>
    <property type="match status" value="1"/>
</dbReference>
<gene>
    <name evidence="2" type="ORF">JR050_11710</name>
</gene>
<accession>A0ABS2DIM9</accession>
<sequence length="61" mass="6967">MDGIYGPLIQNAVITRQQNIRELEVTGYVDPDTWMSLGFQCEVRPKLAQYIVRPGILSMKL</sequence>
<evidence type="ECO:0000259" key="1">
    <source>
        <dbReference type="Pfam" id="PF01471"/>
    </source>
</evidence>
<protein>
    <submittedName>
        <fullName evidence="2">Peptidoglycan-binding protein</fullName>
    </submittedName>
</protein>
<dbReference type="InterPro" id="IPR002477">
    <property type="entry name" value="Peptidoglycan-bd-like"/>
</dbReference>
<dbReference type="SUPFAM" id="SSF47090">
    <property type="entry name" value="PGBD-like"/>
    <property type="match status" value="1"/>
</dbReference>
<evidence type="ECO:0000313" key="2">
    <source>
        <dbReference type="EMBL" id="MBM6618323.1"/>
    </source>
</evidence>
<comment type="caution">
    <text evidence="2">The sequence shown here is derived from an EMBL/GenBank/DDBJ whole genome shotgun (WGS) entry which is preliminary data.</text>
</comment>
<dbReference type="Proteomes" id="UP001518925">
    <property type="component" value="Unassembled WGS sequence"/>
</dbReference>
<dbReference type="RefSeq" id="WP_204203952.1">
    <property type="nucleotide sequence ID" value="NZ_JAFELM010000031.1"/>
</dbReference>
<reference evidence="2 3" key="1">
    <citation type="submission" date="2021-02" db="EMBL/GenBank/DDBJ databases">
        <title>Bacillus sp. RD4P76, an endophyte from a halophyte.</title>
        <authorList>
            <person name="Sun J.-Q."/>
        </authorList>
    </citation>
    <scope>NUCLEOTIDE SEQUENCE [LARGE SCALE GENOMIC DNA]</scope>
    <source>
        <strain evidence="2 3">RD4P76</strain>
    </source>
</reference>
<evidence type="ECO:0000313" key="3">
    <source>
        <dbReference type="Proteomes" id="UP001518925"/>
    </source>
</evidence>
<organism evidence="2 3">
    <name type="scientific">Bacillus suaedaesalsae</name>
    <dbReference type="NCBI Taxonomy" id="2810349"/>
    <lineage>
        <taxon>Bacteria</taxon>
        <taxon>Bacillati</taxon>
        <taxon>Bacillota</taxon>
        <taxon>Bacilli</taxon>
        <taxon>Bacillales</taxon>
        <taxon>Bacillaceae</taxon>
        <taxon>Bacillus</taxon>
    </lineage>
</organism>
<keyword evidence="3" id="KW-1185">Reference proteome</keyword>
<name>A0ABS2DIM9_9BACI</name>
<dbReference type="EMBL" id="JAFELM010000031">
    <property type="protein sequence ID" value="MBM6618323.1"/>
    <property type="molecule type" value="Genomic_DNA"/>
</dbReference>
<dbReference type="InterPro" id="IPR036366">
    <property type="entry name" value="PGBDSf"/>
</dbReference>
<dbReference type="Pfam" id="PF01471">
    <property type="entry name" value="PG_binding_1"/>
    <property type="match status" value="1"/>
</dbReference>